<name>A0A2A8HAK3_9BACI</name>
<evidence type="ECO:0000256" key="1">
    <source>
        <dbReference type="SAM" id="Phobius"/>
    </source>
</evidence>
<comment type="caution">
    <text evidence="2">The sequence shown here is derived from an EMBL/GenBank/DDBJ whole genome shotgun (WGS) entry which is preliminary data.</text>
</comment>
<gene>
    <name evidence="2" type="ORF">CN585_22195</name>
</gene>
<keyword evidence="1" id="KW-0472">Membrane</keyword>
<reference evidence="2 3" key="1">
    <citation type="submission" date="2017-09" db="EMBL/GenBank/DDBJ databases">
        <title>Large-scale bioinformatics analysis of Bacillus genomes uncovers conserved roles of natural products in bacterial physiology.</title>
        <authorList>
            <consortium name="Agbiome Team Llc"/>
            <person name="Bleich R.M."/>
            <person name="Grubbs K.J."/>
            <person name="Santa Maria K.C."/>
            <person name="Allen S.E."/>
            <person name="Farag S."/>
            <person name="Shank E.A."/>
            <person name="Bowers A."/>
        </authorList>
    </citation>
    <scope>NUCLEOTIDE SEQUENCE [LARGE SCALE GENOMIC DNA]</scope>
    <source>
        <strain evidence="2 3">AFS021349</strain>
    </source>
</reference>
<feature type="transmembrane region" description="Helical" evidence="1">
    <location>
        <begin position="70"/>
        <end position="92"/>
    </location>
</feature>
<evidence type="ECO:0000313" key="3">
    <source>
        <dbReference type="Proteomes" id="UP000220841"/>
    </source>
</evidence>
<dbReference type="EMBL" id="NUBY01000124">
    <property type="protein sequence ID" value="PEQ01027.1"/>
    <property type="molecule type" value="Genomic_DNA"/>
</dbReference>
<organism evidence="2 3">
    <name type="scientific">Bacillus toyonensis</name>
    <dbReference type="NCBI Taxonomy" id="155322"/>
    <lineage>
        <taxon>Bacteria</taxon>
        <taxon>Bacillati</taxon>
        <taxon>Bacillota</taxon>
        <taxon>Bacilli</taxon>
        <taxon>Bacillales</taxon>
        <taxon>Bacillaceae</taxon>
        <taxon>Bacillus</taxon>
        <taxon>Bacillus cereus group</taxon>
    </lineage>
</organism>
<keyword evidence="1" id="KW-0812">Transmembrane</keyword>
<dbReference type="AlphaFoldDB" id="A0A2A8HAK3"/>
<sequence length="93" mass="11042">MNKLKLTFAVFSGLIMYLCILMSIKINESSYLGDYLLNKFSIQHNRIVIIIIFFICFWIQNKLLKDTESILINWMRVILTGLMFIAFVSYFIF</sequence>
<keyword evidence="1" id="KW-1133">Transmembrane helix</keyword>
<dbReference type="Proteomes" id="UP000220841">
    <property type="component" value="Unassembled WGS sequence"/>
</dbReference>
<proteinExistence type="predicted"/>
<accession>A0A2A8HAK3</accession>
<feature type="transmembrane region" description="Helical" evidence="1">
    <location>
        <begin position="47"/>
        <end position="64"/>
    </location>
</feature>
<feature type="transmembrane region" description="Helical" evidence="1">
    <location>
        <begin position="6"/>
        <end position="26"/>
    </location>
</feature>
<protein>
    <submittedName>
        <fullName evidence="2">Uncharacterized protein</fullName>
    </submittedName>
</protein>
<evidence type="ECO:0000313" key="2">
    <source>
        <dbReference type="EMBL" id="PEQ01027.1"/>
    </source>
</evidence>